<protein>
    <recommendedName>
        <fullName evidence="4">Fimbrial protein</fullName>
    </recommendedName>
</protein>
<sequence length="113" mass="12005">MTVPTDDFDEDKPLDPAMERVRRKLARLMVVSIGIMLVGLMAVLGAVVYKSAGSGAPRGISEAVIDLPDGFAVNDTAVSDTRILFFGTLPNGGDRVLVYDSQSGALIADHEVQ</sequence>
<organism evidence="2 3">
    <name type="scientific">Oricola thermophila</name>
    <dbReference type="NCBI Taxonomy" id="2742145"/>
    <lineage>
        <taxon>Bacteria</taxon>
        <taxon>Pseudomonadati</taxon>
        <taxon>Pseudomonadota</taxon>
        <taxon>Alphaproteobacteria</taxon>
        <taxon>Hyphomicrobiales</taxon>
        <taxon>Ahrensiaceae</taxon>
        <taxon>Oricola</taxon>
    </lineage>
</organism>
<feature type="transmembrane region" description="Helical" evidence="1">
    <location>
        <begin position="28"/>
        <end position="49"/>
    </location>
</feature>
<keyword evidence="3" id="KW-1185">Reference proteome</keyword>
<name>A0A6N1VCW8_9HYPH</name>
<keyword evidence="1" id="KW-0812">Transmembrane</keyword>
<evidence type="ECO:0000313" key="2">
    <source>
        <dbReference type="EMBL" id="QKV16969.1"/>
    </source>
</evidence>
<keyword evidence="1" id="KW-0472">Membrane</keyword>
<accession>A0A6N1VCW8</accession>
<evidence type="ECO:0000313" key="3">
    <source>
        <dbReference type="Proteomes" id="UP000509367"/>
    </source>
</evidence>
<evidence type="ECO:0000256" key="1">
    <source>
        <dbReference type="SAM" id="Phobius"/>
    </source>
</evidence>
<dbReference type="KEGG" id="orm:HTY61_00060"/>
<gene>
    <name evidence="2" type="ORF">HTY61_00060</name>
</gene>
<dbReference type="RefSeq" id="WP_175274865.1">
    <property type="nucleotide sequence ID" value="NZ_CP054836.1"/>
</dbReference>
<dbReference type="EMBL" id="CP054836">
    <property type="protein sequence ID" value="QKV16969.1"/>
    <property type="molecule type" value="Genomic_DNA"/>
</dbReference>
<reference evidence="2 3" key="1">
    <citation type="submission" date="2020-06" db="EMBL/GenBank/DDBJ databases">
        <title>Oricola thermophila sp. nov. isolated from a tidal sediments.</title>
        <authorList>
            <person name="Kwon K.K."/>
            <person name="Yang S.-H."/>
            <person name="Park M.-J."/>
        </authorList>
    </citation>
    <scope>NUCLEOTIDE SEQUENCE [LARGE SCALE GENOMIC DNA]</scope>
    <source>
        <strain evidence="2 3">MEBiC13590</strain>
    </source>
</reference>
<dbReference type="AlphaFoldDB" id="A0A6N1VCW8"/>
<evidence type="ECO:0008006" key="4">
    <source>
        <dbReference type="Google" id="ProtNLM"/>
    </source>
</evidence>
<keyword evidence="1" id="KW-1133">Transmembrane helix</keyword>
<proteinExistence type="predicted"/>
<dbReference type="InterPro" id="IPR045519">
    <property type="entry name" value="DUF6476"/>
</dbReference>
<dbReference type="Proteomes" id="UP000509367">
    <property type="component" value="Chromosome"/>
</dbReference>
<dbReference type="Pfam" id="PF20082">
    <property type="entry name" value="DUF6476"/>
    <property type="match status" value="1"/>
</dbReference>